<dbReference type="InterPro" id="IPR011055">
    <property type="entry name" value="Dup_hybrid_motif"/>
</dbReference>
<dbReference type="EMBL" id="AP014836">
    <property type="protein sequence ID" value="BAW80068.1"/>
    <property type="molecule type" value="Genomic_DNA"/>
</dbReference>
<dbReference type="KEGG" id="ntt:TAO_0698"/>
<comment type="similarity">
    <text evidence="1">Belongs to the E.coli NlpD/Haemophilus LppB family.</text>
</comment>
<evidence type="ECO:0000313" key="3">
    <source>
        <dbReference type="EMBL" id="BAW80068.1"/>
    </source>
</evidence>
<accession>A0A1Q2SLQ6</accession>
<evidence type="ECO:0000313" key="4">
    <source>
        <dbReference type="Proteomes" id="UP000243679"/>
    </source>
</evidence>
<evidence type="ECO:0000259" key="2">
    <source>
        <dbReference type="PROSITE" id="PS51782"/>
    </source>
</evidence>
<dbReference type="SUPFAM" id="SSF51261">
    <property type="entry name" value="Duplicated hybrid motif"/>
    <property type="match status" value="1"/>
</dbReference>
<dbReference type="InterPro" id="IPR050570">
    <property type="entry name" value="Cell_wall_metabolism_enzyme"/>
</dbReference>
<feature type="domain" description="LysM" evidence="2">
    <location>
        <begin position="27"/>
        <end position="71"/>
    </location>
</feature>
<dbReference type="PANTHER" id="PTHR21666:SF263">
    <property type="entry name" value="MUREIN HYDROLASE ACTIVATOR NLPD"/>
    <property type="match status" value="1"/>
</dbReference>
<organism evidence="3 4">
    <name type="scientific">Candidatus Nitrosoglobus terrae</name>
    <dbReference type="NCBI Taxonomy" id="1630141"/>
    <lineage>
        <taxon>Bacteria</taxon>
        <taxon>Pseudomonadati</taxon>
        <taxon>Pseudomonadota</taxon>
        <taxon>Gammaproteobacteria</taxon>
        <taxon>Chromatiales</taxon>
        <taxon>Chromatiaceae</taxon>
        <taxon>Candidatus Nitrosoglobus</taxon>
    </lineage>
</organism>
<dbReference type="GO" id="GO:0009279">
    <property type="term" value="C:cell outer membrane"/>
    <property type="evidence" value="ECO:0007669"/>
    <property type="project" value="TreeGrafter"/>
</dbReference>
<dbReference type="GO" id="GO:0032153">
    <property type="term" value="C:cell division site"/>
    <property type="evidence" value="ECO:0007669"/>
    <property type="project" value="TreeGrafter"/>
</dbReference>
<sequence length="242" mass="26996">MVLVRFLLVIVIFFTGCGIFGSGPHVSYYTVKPGDTLYTIGWAYGLDYKNLASWNEIDSPYTIYVGQKLRLTSLSEDPLKHQGAPKLKQRIDNNNVEIQPKLATRPPLNKIQPTSSKKHLISWRWPTEGKIIQSFSNTTLDRKGIDIVGQLGQPVVAAADGEVVYSGMGLPRYGKLIIIKHNNSFLSAYAHNRLLVTEEGSLVKGGQKIAEMGRSGTDQVKLHFEIRYNGQPVDPLNYLPKL</sequence>
<dbReference type="Pfam" id="PF01476">
    <property type="entry name" value="LysM"/>
    <property type="match status" value="1"/>
</dbReference>
<protein>
    <submittedName>
        <fullName evidence="3">Peptidase M23</fullName>
    </submittedName>
</protein>
<keyword evidence="4" id="KW-1185">Reference proteome</keyword>
<dbReference type="Gene3D" id="2.70.70.10">
    <property type="entry name" value="Glucose Permease (Domain IIA)"/>
    <property type="match status" value="1"/>
</dbReference>
<dbReference type="Proteomes" id="UP000243679">
    <property type="component" value="Chromosome"/>
</dbReference>
<name>A0A1Q2SLQ6_9GAMM</name>
<dbReference type="CDD" id="cd12797">
    <property type="entry name" value="M23_peptidase"/>
    <property type="match status" value="1"/>
</dbReference>
<dbReference type="Pfam" id="PF01551">
    <property type="entry name" value="Peptidase_M23"/>
    <property type="match status" value="1"/>
</dbReference>
<dbReference type="AlphaFoldDB" id="A0A1Q2SLQ6"/>
<dbReference type="PROSITE" id="PS51257">
    <property type="entry name" value="PROKAR_LIPOPROTEIN"/>
    <property type="match status" value="1"/>
</dbReference>
<dbReference type="PROSITE" id="PS51782">
    <property type="entry name" value="LYSM"/>
    <property type="match status" value="1"/>
</dbReference>
<dbReference type="InterPro" id="IPR016047">
    <property type="entry name" value="M23ase_b-sheet_dom"/>
</dbReference>
<dbReference type="Gene3D" id="3.10.350.10">
    <property type="entry name" value="LysM domain"/>
    <property type="match status" value="1"/>
</dbReference>
<dbReference type="PANTHER" id="PTHR21666">
    <property type="entry name" value="PEPTIDASE-RELATED"/>
    <property type="match status" value="1"/>
</dbReference>
<gene>
    <name evidence="3" type="ORF">TAO_0698</name>
</gene>
<dbReference type="GO" id="GO:0004222">
    <property type="term" value="F:metalloendopeptidase activity"/>
    <property type="evidence" value="ECO:0007669"/>
    <property type="project" value="TreeGrafter"/>
</dbReference>
<dbReference type="InterPro" id="IPR018392">
    <property type="entry name" value="LysM"/>
</dbReference>
<dbReference type="SMART" id="SM00257">
    <property type="entry name" value="LysM"/>
    <property type="match status" value="1"/>
</dbReference>
<dbReference type="InterPro" id="IPR036779">
    <property type="entry name" value="LysM_dom_sf"/>
</dbReference>
<dbReference type="CDD" id="cd00118">
    <property type="entry name" value="LysM"/>
    <property type="match status" value="1"/>
</dbReference>
<evidence type="ECO:0000256" key="1">
    <source>
        <dbReference type="ARBA" id="ARBA00038420"/>
    </source>
</evidence>
<reference evidence="3 4" key="1">
    <citation type="journal article" date="2017" name="ISME J.">
        <title>An acid-tolerant ammonia-oxidizing ?-proteobacterium from soil.</title>
        <authorList>
            <person name="Hayatsu M."/>
            <person name="Tago K."/>
            <person name="Uchiyama I."/>
            <person name="Toyoda A."/>
            <person name="Wang Y."/>
            <person name="Shimomura Y."/>
            <person name="Okubo T."/>
            <person name="Kurisu F."/>
            <person name="Hirono Y."/>
            <person name="Nonaka K."/>
            <person name="Akiyama H."/>
            <person name="Itoh T."/>
            <person name="Takami H."/>
        </authorList>
    </citation>
    <scope>NUCLEOTIDE SEQUENCE [LARGE SCALE GENOMIC DNA]</scope>
    <source>
        <strain evidence="3 4">TAO100</strain>
    </source>
</reference>
<proteinExistence type="inferred from homology"/>